<sequence length="168" mass="19163">MDPFTLRHCFLDADQYWRASFKSLLSSRQLVEHIVLDVEPVSSETVVGGSRYTLADAQVARVSDFGKNDTILSVRTHLGHLLSSGDALGYDLYAANSNDIELDKYKGLVVPDVVLIKKTYEEKRQKKRGKPRAWKLKSLDIEVDNSAKGRDHEENMNSEYEQFLRDLE</sequence>
<reference evidence="3 4" key="1">
    <citation type="submission" date="2024-11" db="EMBL/GenBank/DDBJ databases">
        <title>A near-complete genome assembly of Cinchona calisaya.</title>
        <authorList>
            <person name="Lian D.C."/>
            <person name="Zhao X.W."/>
            <person name="Wei L."/>
        </authorList>
    </citation>
    <scope>NUCLEOTIDE SEQUENCE [LARGE SCALE GENOMIC DNA]</scope>
    <source>
        <tissue evidence="3">Nenye</tissue>
    </source>
</reference>
<gene>
    <name evidence="3" type="ORF">ACH5RR_012080</name>
</gene>
<name>A0ABD3A6U8_9GENT</name>
<dbReference type="InterPro" id="IPR039768">
    <property type="entry name" value="Nmd3"/>
</dbReference>
<evidence type="ECO:0000313" key="4">
    <source>
        <dbReference type="Proteomes" id="UP001630127"/>
    </source>
</evidence>
<dbReference type="Pfam" id="PF21192">
    <property type="entry name" value="OB_NMD3"/>
    <property type="match status" value="1"/>
</dbReference>
<dbReference type="InterPro" id="IPR048898">
    <property type="entry name" value="OB_NMD3"/>
</dbReference>
<dbReference type="PANTHER" id="PTHR12746">
    <property type="entry name" value="NONSENSE-MEDIATED MRNA DECAY PROTEIN 3"/>
    <property type="match status" value="1"/>
</dbReference>
<protein>
    <recommendedName>
        <fullName evidence="2">60S ribosomal export protein NMD3 OB-fold domain-containing protein</fullName>
    </recommendedName>
</protein>
<evidence type="ECO:0000259" key="2">
    <source>
        <dbReference type="Pfam" id="PF21192"/>
    </source>
</evidence>
<proteinExistence type="predicted"/>
<dbReference type="EMBL" id="JBJUIK010000005">
    <property type="protein sequence ID" value="KAL3527424.1"/>
    <property type="molecule type" value="Genomic_DNA"/>
</dbReference>
<organism evidence="3 4">
    <name type="scientific">Cinchona calisaya</name>
    <dbReference type="NCBI Taxonomy" id="153742"/>
    <lineage>
        <taxon>Eukaryota</taxon>
        <taxon>Viridiplantae</taxon>
        <taxon>Streptophyta</taxon>
        <taxon>Embryophyta</taxon>
        <taxon>Tracheophyta</taxon>
        <taxon>Spermatophyta</taxon>
        <taxon>Magnoliopsida</taxon>
        <taxon>eudicotyledons</taxon>
        <taxon>Gunneridae</taxon>
        <taxon>Pentapetalae</taxon>
        <taxon>asterids</taxon>
        <taxon>lamiids</taxon>
        <taxon>Gentianales</taxon>
        <taxon>Rubiaceae</taxon>
        <taxon>Cinchonoideae</taxon>
        <taxon>Cinchoneae</taxon>
        <taxon>Cinchona</taxon>
    </lineage>
</organism>
<comment type="caution">
    <text evidence="3">The sequence shown here is derived from an EMBL/GenBank/DDBJ whole genome shotgun (WGS) entry which is preliminary data.</text>
</comment>
<accession>A0ABD3A6U8</accession>
<feature type="compositionally biased region" description="Basic and acidic residues" evidence="1">
    <location>
        <begin position="145"/>
        <end position="155"/>
    </location>
</feature>
<evidence type="ECO:0000256" key="1">
    <source>
        <dbReference type="SAM" id="MobiDB-lite"/>
    </source>
</evidence>
<feature type="region of interest" description="Disordered" evidence="1">
    <location>
        <begin position="145"/>
        <end position="168"/>
    </location>
</feature>
<evidence type="ECO:0000313" key="3">
    <source>
        <dbReference type="EMBL" id="KAL3527424.1"/>
    </source>
</evidence>
<dbReference type="Proteomes" id="UP001630127">
    <property type="component" value="Unassembled WGS sequence"/>
</dbReference>
<keyword evidence="4" id="KW-1185">Reference proteome</keyword>
<feature type="domain" description="60S ribosomal export protein NMD3 OB-fold" evidence="2">
    <location>
        <begin position="30"/>
        <end position="118"/>
    </location>
</feature>
<dbReference type="PANTHER" id="PTHR12746:SF2">
    <property type="entry name" value="60S RIBOSOMAL EXPORT PROTEIN NMD3"/>
    <property type="match status" value="1"/>
</dbReference>
<dbReference type="AlphaFoldDB" id="A0ABD3A6U8"/>